<feature type="transmembrane region" description="Helical" evidence="3">
    <location>
        <begin position="20"/>
        <end position="39"/>
    </location>
</feature>
<comment type="similarity">
    <text evidence="2">Belongs to the CDP-alcohol phosphatidyltransferase class-I family.</text>
</comment>
<dbReference type="RefSeq" id="WP_274150180.1">
    <property type="nucleotide sequence ID" value="NZ_CP117811.1"/>
</dbReference>
<feature type="transmembrane region" description="Helical" evidence="3">
    <location>
        <begin position="62"/>
        <end position="83"/>
    </location>
</feature>
<dbReference type="Gene3D" id="1.20.120.1760">
    <property type="match status" value="1"/>
</dbReference>
<dbReference type="InterPro" id="IPR048254">
    <property type="entry name" value="CDP_ALCOHOL_P_TRANSF_CS"/>
</dbReference>
<keyword evidence="3" id="KW-1133">Transmembrane helix</keyword>
<gene>
    <name evidence="4" type="ORF">PQO03_10430</name>
</gene>
<reference evidence="4 5" key="1">
    <citation type="submission" date="2023-02" db="EMBL/GenBank/DDBJ databases">
        <title>Genome sequence of Lentisphaera profundi SAORIC-696.</title>
        <authorList>
            <person name="Kim e."/>
            <person name="Cho J.-C."/>
            <person name="Choi A."/>
            <person name="Kang I."/>
        </authorList>
    </citation>
    <scope>NUCLEOTIDE SEQUENCE [LARGE SCALE GENOMIC DNA]</scope>
    <source>
        <strain evidence="4 5">SAORIC-696</strain>
    </source>
</reference>
<evidence type="ECO:0000256" key="3">
    <source>
        <dbReference type="SAM" id="Phobius"/>
    </source>
</evidence>
<dbReference type="EMBL" id="CP117811">
    <property type="protein sequence ID" value="WDE96129.1"/>
    <property type="molecule type" value="Genomic_DNA"/>
</dbReference>
<feature type="transmembrane region" description="Helical" evidence="3">
    <location>
        <begin position="252"/>
        <end position="269"/>
    </location>
</feature>
<feature type="transmembrane region" description="Helical" evidence="3">
    <location>
        <begin position="213"/>
        <end position="231"/>
    </location>
</feature>
<dbReference type="PROSITE" id="PS00379">
    <property type="entry name" value="CDP_ALCOHOL_P_TRANSF"/>
    <property type="match status" value="1"/>
</dbReference>
<keyword evidence="5" id="KW-1185">Reference proteome</keyword>
<keyword evidence="3" id="KW-0812">Transmembrane</keyword>
<sequence>MSTEHTIKHTQLYKKIPTLLTLGNSICGFTAILLALQAYEKILTKNPNGHFEIITQNADTTIMPYVFAACAWLIIGAMIFDALDGWSARKLNATSLHGIEMDSLADMVTFGVAPAVLVYIYAHVTVFLGFAEVKDLGFIRQDRLFWLAGAMYMGCAALRLALYNAMEMESKFNPKNNKLKEHGFRGIPSPGAASAVCSIVIMGTTEANLPEWLMTFFLPLYTAFLGLLMISPIPYPHMAKWLVSPVNRSRKLIVLLVILLVGGSEMIRYGSGPKMTAAALINLYVLSGPIMLILSKIKGHNISEDEDLISNKL</sequence>
<dbReference type="InterPro" id="IPR000462">
    <property type="entry name" value="CDP-OH_P_trans"/>
</dbReference>
<proteinExistence type="inferred from homology"/>
<evidence type="ECO:0000313" key="5">
    <source>
        <dbReference type="Proteomes" id="UP001214250"/>
    </source>
</evidence>
<evidence type="ECO:0000313" key="4">
    <source>
        <dbReference type="EMBL" id="WDE96129.1"/>
    </source>
</evidence>
<dbReference type="Proteomes" id="UP001214250">
    <property type="component" value="Chromosome 1"/>
</dbReference>
<feature type="transmembrane region" description="Helical" evidence="3">
    <location>
        <begin position="275"/>
        <end position="294"/>
    </location>
</feature>
<keyword evidence="3" id="KW-0472">Membrane</keyword>
<keyword evidence="1 2" id="KW-0808">Transferase</keyword>
<accession>A0ABY7VTQ4</accession>
<name>A0ABY7VTQ4_9BACT</name>
<feature type="transmembrane region" description="Helical" evidence="3">
    <location>
        <begin position="104"/>
        <end position="124"/>
    </location>
</feature>
<protein>
    <submittedName>
        <fullName evidence="4">Phosphatidylcholine/phosphatidylserine synthase</fullName>
    </submittedName>
</protein>
<organism evidence="4 5">
    <name type="scientific">Lentisphaera profundi</name>
    <dbReference type="NCBI Taxonomy" id="1658616"/>
    <lineage>
        <taxon>Bacteria</taxon>
        <taxon>Pseudomonadati</taxon>
        <taxon>Lentisphaerota</taxon>
        <taxon>Lentisphaeria</taxon>
        <taxon>Lentisphaerales</taxon>
        <taxon>Lentisphaeraceae</taxon>
        <taxon>Lentisphaera</taxon>
    </lineage>
</organism>
<dbReference type="Pfam" id="PF01066">
    <property type="entry name" value="CDP-OH_P_transf"/>
    <property type="match status" value="1"/>
</dbReference>
<evidence type="ECO:0000256" key="2">
    <source>
        <dbReference type="RuleBase" id="RU003750"/>
    </source>
</evidence>
<dbReference type="InterPro" id="IPR043130">
    <property type="entry name" value="CDP-OH_PTrfase_TM_dom"/>
</dbReference>
<feature type="transmembrane region" description="Helical" evidence="3">
    <location>
        <begin position="144"/>
        <end position="162"/>
    </location>
</feature>
<evidence type="ECO:0000256" key="1">
    <source>
        <dbReference type="ARBA" id="ARBA00022679"/>
    </source>
</evidence>
<feature type="transmembrane region" description="Helical" evidence="3">
    <location>
        <begin position="183"/>
        <end position="201"/>
    </location>
</feature>